<keyword evidence="2" id="KW-0132">Cell division</keyword>
<feature type="domain" description="Coenzyme Q-binding protein COQ10 START" evidence="1">
    <location>
        <begin position="44"/>
        <end position="130"/>
    </location>
</feature>
<name>A0A084H1B2_METID</name>
<dbReference type="Pfam" id="PF03364">
    <property type="entry name" value="Polyketide_cyc"/>
    <property type="match status" value="1"/>
</dbReference>
<keyword evidence="3" id="KW-1185">Reference proteome</keyword>
<reference evidence="2 3" key="1">
    <citation type="journal article" date="2005" name="Int. J. Syst. Evol. Microbiol.">
        <title>Bacillus cibi sp. nov., isolated from jeotgal, a traditional Korean fermented seafood.</title>
        <authorList>
            <person name="Yoon J.H."/>
            <person name="Lee C.H."/>
            <person name="Oh T.K."/>
        </authorList>
    </citation>
    <scope>NUCLEOTIDE SEQUENCE [LARGE SCALE GENOMIC DNA]</scope>
    <source>
        <strain evidence="2 3">DSM 16189</strain>
    </source>
</reference>
<keyword evidence="2" id="KW-0131">Cell cycle</keyword>
<dbReference type="SUPFAM" id="SSF55961">
    <property type="entry name" value="Bet v1-like"/>
    <property type="match status" value="1"/>
</dbReference>
<dbReference type="OrthoDB" id="9801773at2"/>
<dbReference type="InterPro" id="IPR005031">
    <property type="entry name" value="COQ10_START"/>
</dbReference>
<dbReference type="STRING" id="246786.GS18_0207185"/>
<dbReference type="Gene3D" id="3.30.530.20">
    <property type="match status" value="1"/>
</dbReference>
<evidence type="ECO:0000313" key="2">
    <source>
        <dbReference type="EMBL" id="KEZ53374.1"/>
    </source>
</evidence>
<evidence type="ECO:0000259" key="1">
    <source>
        <dbReference type="Pfam" id="PF03364"/>
    </source>
</evidence>
<dbReference type="AlphaFoldDB" id="A0A084H1B2"/>
<dbReference type="Proteomes" id="UP000028549">
    <property type="component" value="Unassembled WGS sequence"/>
</dbReference>
<dbReference type="GO" id="GO:0051301">
    <property type="term" value="P:cell division"/>
    <property type="evidence" value="ECO:0007669"/>
    <property type="project" value="UniProtKB-KW"/>
</dbReference>
<accession>A0A084H1B2</accession>
<dbReference type="CDD" id="cd07820">
    <property type="entry name" value="SRPBCC_3"/>
    <property type="match status" value="1"/>
</dbReference>
<proteinExistence type="predicted"/>
<sequence>MPTIKHKVYIRAPIEVCFDLARSVDVHMETTGRTQERAVDGVTTGLMERGDSVTWEAVHLGVRQRLTARITEMERPYQFSDVMVKGAFRSFTHTHEFKESGTGTIMKDTFSYESPFGIFGKVADLLFLERYMRNFIAARALELKRIAEKM</sequence>
<dbReference type="InterPro" id="IPR023393">
    <property type="entry name" value="START-like_dom_sf"/>
</dbReference>
<protein>
    <submittedName>
        <fullName evidence="2">Cell division protein</fullName>
    </submittedName>
</protein>
<dbReference type="EMBL" id="JNVC02000002">
    <property type="protein sequence ID" value="KEZ53374.1"/>
    <property type="molecule type" value="Genomic_DNA"/>
</dbReference>
<organism evidence="2 3">
    <name type="scientific">Metabacillus indicus</name>
    <name type="common">Bacillus indicus</name>
    <dbReference type="NCBI Taxonomy" id="246786"/>
    <lineage>
        <taxon>Bacteria</taxon>
        <taxon>Bacillati</taxon>
        <taxon>Bacillota</taxon>
        <taxon>Bacilli</taxon>
        <taxon>Bacillales</taxon>
        <taxon>Bacillaceae</taxon>
        <taxon>Metabacillus</taxon>
    </lineage>
</organism>
<dbReference type="RefSeq" id="WP_029566442.1">
    <property type="nucleotide sequence ID" value="NZ_JNVC02000002.1"/>
</dbReference>
<gene>
    <name evidence="2" type="ORF">GS18_0207185</name>
</gene>
<comment type="caution">
    <text evidence="2">The sequence shown here is derived from an EMBL/GenBank/DDBJ whole genome shotgun (WGS) entry which is preliminary data.</text>
</comment>
<evidence type="ECO:0000313" key="3">
    <source>
        <dbReference type="Proteomes" id="UP000028549"/>
    </source>
</evidence>